<accession>A0A381TGS0</accession>
<sequence length="109" mass="11665">MNVTVTDDALTQMSNVCVKNNVPVVRFELKGGGCGGLMSTWDTEPHYEPAEGDITWSLGEERVFVVDSFTADFIQGGTINYDLTSFMPAFKVSVPGKGSCGCGESFVAV</sequence>
<gene>
    <name evidence="1" type="ORF">METZ01_LOCUS67592</name>
</gene>
<dbReference type="InterPro" id="IPR035903">
    <property type="entry name" value="HesB-like_dom_sf"/>
</dbReference>
<organism evidence="1">
    <name type="scientific">marine metagenome</name>
    <dbReference type="NCBI Taxonomy" id="408172"/>
    <lineage>
        <taxon>unclassified sequences</taxon>
        <taxon>metagenomes</taxon>
        <taxon>ecological metagenomes</taxon>
    </lineage>
</organism>
<dbReference type="AlphaFoldDB" id="A0A381TGS0"/>
<reference evidence="1" key="1">
    <citation type="submission" date="2018-05" db="EMBL/GenBank/DDBJ databases">
        <authorList>
            <person name="Lanie J.A."/>
            <person name="Ng W.-L."/>
            <person name="Kazmierczak K.M."/>
            <person name="Andrzejewski T.M."/>
            <person name="Davidsen T.M."/>
            <person name="Wayne K.J."/>
            <person name="Tettelin H."/>
            <person name="Glass J.I."/>
            <person name="Rusch D."/>
            <person name="Podicherti R."/>
            <person name="Tsui H.-C.T."/>
            <person name="Winkler M.E."/>
        </authorList>
    </citation>
    <scope>NUCLEOTIDE SEQUENCE</scope>
</reference>
<protein>
    <recommendedName>
        <fullName evidence="2">FeS cluster biogenesis domain-containing protein</fullName>
    </recommendedName>
</protein>
<dbReference type="Gene3D" id="2.60.300.12">
    <property type="entry name" value="HesB-like domain"/>
    <property type="match status" value="1"/>
</dbReference>
<dbReference type="EMBL" id="UINC01004495">
    <property type="protein sequence ID" value="SVA14738.1"/>
    <property type="molecule type" value="Genomic_DNA"/>
</dbReference>
<name>A0A381TGS0_9ZZZZ</name>
<evidence type="ECO:0000313" key="1">
    <source>
        <dbReference type="EMBL" id="SVA14738.1"/>
    </source>
</evidence>
<evidence type="ECO:0008006" key="2">
    <source>
        <dbReference type="Google" id="ProtNLM"/>
    </source>
</evidence>
<proteinExistence type="predicted"/>
<dbReference type="SUPFAM" id="SSF89360">
    <property type="entry name" value="HesB-like domain"/>
    <property type="match status" value="1"/>
</dbReference>